<dbReference type="EMBL" id="JAVHJS010000019">
    <property type="protein sequence ID" value="KAK2827308.1"/>
    <property type="molecule type" value="Genomic_DNA"/>
</dbReference>
<evidence type="ECO:0000256" key="3">
    <source>
        <dbReference type="ARBA" id="ARBA00022448"/>
    </source>
</evidence>
<evidence type="ECO:0000256" key="7">
    <source>
        <dbReference type="ARBA" id="ARBA00037727"/>
    </source>
</evidence>
<comment type="caution">
    <text evidence="9">The sequence shown here is derived from an EMBL/GenBank/DDBJ whole genome shotgun (WGS) entry which is preliminary data.</text>
</comment>
<keyword evidence="6 8" id="KW-0472">Membrane</keyword>
<feature type="transmembrane region" description="Helical" evidence="8">
    <location>
        <begin position="311"/>
        <end position="330"/>
    </location>
</feature>
<dbReference type="Proteomes" id="UP001187315">
    <property type="component" value="Unassembled WGS sequence"/>
</dbReference>
<feature type="transmembrane region" description="Helical" evidence="8">
    <location>
        <begin position="158"/>
        <end position="179"/>
    </location>
</feature>
<feature type="transmembrane region" description="Helical" evidence="8">
    <location>
        <begin position="285"/>
        <end position="305"/>
    </location>
</feature>
<evidence type="ECO:0000256" key="1">
    <source>
        <dbReference type="ARBA" id="ARBA00004141"/>
    </source>
</evidence>
<evidence type="ECO:0000256" key="4">
    <source>
        <dbReference type="ARBA" id="ARBA00022692"/>
    </source>
</evidence>
<keyword evidence="3" id="KW-0813">Transport</keyword>
<dbReference type="PANTHER" id="PTHR14233">
    <property type="entry name" value="DUF914-RELATED"/>
    <property type="match status" value="1"/>
</dbReference>
<dbReference type="PANTHER" id="PTHR14233:SF12">
    <property type="entry name" value="SOLUTE CARRIER FAMILY 35 MEMBER F2"/>
    <property type="match status" value="1"/>
</dbReference>
<reference evidence="9" key="1">
    <citation type="submission" date="2023-08" db="EMBL/GenBank/DDBJ databases">
        <title>Pelteobagrus vachellii genome.</title>
        <authorList>
            <person name="Liu H."/>
        </authorList>
    </citation>
    <scope>NUCLEOTIDE SEQUENCE</scope>
    <source>
        <strain evidence="9">PRFRI_2022a</strain>
        <tissue evidence="9">Muscle</tissue>
    </source>
</reference>
<dbReference type="SUPFAM" id="SSF103481">
    <property type="entry name" value="Multidrug resistance efflux transporter EmrE"/>
    <property type="match status" value="1"/>
</dbReference>
<dbReference type="Pfam" id="PF06027">
    <property type="entry name" value="SLC35F"/>
    <property type="match status" value="1"/>
</dbReference>
<evidence type="ECO:0000256" key="6">
    <source>
        <dbReference type="ARBA" id="ARBA00023136"/>
    </source>
</evidence>
<dbReference type="GO" id="GO:0016020">
    <property type="term" value="C:membrane"/>
    <property type="evidence" value="ECO:0007669"/>
    <property type="project" value="UniProtKB-SubCell"/>
</dbReference>
<dbReference type="InterPro" id="IPR009262">
    <property type="entry name" value="SLC35_F1/F2/F6"/>
</dbReference>
<evidence type="ECO:0000313" key="9">
    <source>
        <dbReference type="EMBL" id="KAK2827308.1"/>
    </source>
</evidence>
<keyword evidence="5 8" id="KW-1133">Transmembrane helix</keyword>
<comment type="subcellular location">
    <subcellularLocation>
        <location evidence="1">Membrane</location>
        <topology evidence="1">Multi-pass membrane protein</topology>
    </subcellularLocation>
</comment>
<name>A0AA88SAC2_TACVA</name>
<organism evidence="9 10">
    <name type="scientific">Tachysurus vachellii</name>
    <name type="common">Darkbarbel catfish</name>
    <name type="synonym">Pelteobagrus vachellii</name>
    <dbReference type="NCBI Taxonomy" id="175792"/>
    <lineage>
        <taxon>Eukaryota</taxon>
        <taxon>Metazoa</taxon>
        <taxon>Chordata</taxon>
        <taxon>Craniata</taxon>
        <taxon>Vertebrata</taxon>
        <taxon>Euteleostomi</taxon>
        <taxon>Actinopterygii</taxon>
        <taxon>Neopterygii</taxon>
        <taxon>Teleostei</taxon>
        <taxon>Ostariophysi</taxon>
        <taxon>Siluriformes</taxon>
        <taxon>Bagridae</taxon>
        <taxon>Tachysurus</taxon>
    </lineage>
</organism>
<accession>A0AA88SAC2</accession>
<evidence type="ECO:0008006" key="11">
    <source>
        <dbReference type="Google" id="ProtNLM"/>
    </source>
</evidence>
<protein>
    <recommendedName>
        <fullName evidence="11">Solute carrier family 35 member F2</fullName>
    </recommendedName>
</protein>
<gene>
    <name evidence="9" type="ORF">Q7C36_018234</name>
</gene>
<feature type="transmembrane region" description="Helical" evidence="8">
    <location>
        <begin position="38"/>
        <end position="60"/>
    </location>
</feature>
<dbReference type="AlphaFoldDB" id="A0AA88SAC2"/>
<keyword evidence="10" id="KW-1185">Reference proteome</keyword>
<evidence type="ECO:0000256" key="8">
    <source>
        <dbReference type="SAM" id="Phobius"/>
    </source>
</evidence>
<feature type="transmembrane region" description="Helical" evidence="8">
    <location>
        <begin position="191"/>
        <end position="211"/>
    </location>
</feature>
<sequence length="390" mass="43423">MESQEGNRTPERVDLRALGTWRAFLTLKDVFNCHLLKTIVLGQVLSMLICGTAVTSQYLAEARVDTSMLQSFLNYTLLLLTYTTTLSLRRGDESIFKILKEKWWKYLLLALTDVEANYTVVMAYQFTTLTSIQLLDCFVIPVLMVLSWFFLKTRYRPLHFIAVTVCLLGVGAMVGADLLAGRDQGSNSDVLLGDGLVLISAALYAVSNMCQEYTVKNLTRVEFLGMMGLFGTLISGVQMAVLEAEAVSKISWDWTISLLFFSYVLCMYGLYSFMPVVVKMTSATAVNLSLLTADLFSLFCGIVLFHYKFSVLYIVSFVVITIGFILFNVIPTYAPDQVGGTDNAYQCVATAEVVQGDGETALNWQQDGQQEEKCGHTEPCTTVCSLKYMV</sequence>
<evidence type="ECO:0000313" key="10">
    <source>
        <dbReference type="Proteomes" id="UP001187315"/>
    </source>
</evidence>
<comment type="function">
    <text evidence="7">Putative solute transporter.</text>
</comment>
<feature type="transmembrane region" description="Helical" evidence="8">
    <location>
        <begin position="254"/>
        <end position="273"/>
    </location>
</feature>
<evidence type="ECO:0000256" key="5">
    <source>
        <dbReference type="ARBA" id="ARBA00022989"/>
    </source>
</evidence>
<keyword evidence="4 8" id="KW-0812">Transmembrane</keyword>
<dbReference type="GO" id="GO:0022857">
    <property type="term" value="F:transmembrane transporter activity"/>
    <property type="evidence" value="ECO:0007669"/>
    <property type="project" value="InterPro"/>
</dbReference>
<proteinExistence type="inferred from homology"/>
<feature type="transmembrane region" description="Helical" evidence="8">
    <location>
        <begin position="132"/>
        <end position="151"/>
    </location>
</feature>
<evidence type="ECO:0000256" key="2">
    <source>
        <dbReference type="ARBA" id="ARBA00007863"/>
    </source>
</evidence>
<comment type="similarity">
    <text evidence="2">Belongs to the SLC35F solute transporter family.</text>
</comment>
<dbReference type="InterPro" id="IPR037185">
    <property type="entry name" value="EmrE-like"/>
</dbReference>
<dbReference type="InterPro" id="IPR052221">
    <property type="entry name" value="SLC35F_Transporter"/>
</dbReference>
<feature type="transmembrane region" description="Helical" evidence="8">
    <location>
        <begin position="223"/>
        <end position="242"/>
    </location>
</feature>